<dbReference type="Gene3D" id="2.60.40.4150">
    <property type="entry name" value="Type VI secretion system, lipoprotein SciN"/>
    <property type="match status" value="1"/>
</dbReference>
<dbReference type="NCBIfam" id="TIGR03352">
    <property type="entry name" value="VI_chp_3"/>
    <property type="match status" value="1"/>
</dbReference>
<dbReference type="Pfam" id="PF12790">
    <property type="entry name" value="T6SS-SciN"/>
    <property type="match status" value="1"/>
</dbReference>
<dbReference type="PROSITE" id="PS51257">
    <property type="entry name" value="PROKAR_LIPOPROTEIN"/>
    <property type="match status" value="1"/>
</dbReference>
<evidence type="ECO:0000256" key="1">
    <source>
        <dbReference type="SAM" id="SignalP"/>
    </source>
</evidence>
<organism evidence="2 3">
    <name type="scientific">Tamilnaduibacter salinus</name>
    <dbReference type="NCBI Taxonomy" id="1484056"/>
    <lineage>
        <taxon>Bacteria</taxon>
        <taxon>Pseudomonadati</taxon>
        <taxon>Pseudomonadota</taxon>
        <taxon>Gammaproteobacteria</taxon>
        <taxon>Pseudomonadales</taxon>
        <taxon>Marinobacteraceae</taxon>
        <taxon>Tamilnaduibacter</taxon>
    </lineage>
</organism>
<name>A0A2U1CYU1_9GAMM</name>
<evidence type="ECO:0000313" key="3">
    <source>
        <dbReference type="Proteomes" id="UP000245887"/>
    </source>
</evidence>
<dbReference type="Proteomes" id="UP000245887">
    <property type="component" value="Unassembled WGS sequence"/>
</dbReference>
<dbReference type="InterPro" id="IPR017734">
    <property type="entry name" value="T6SS_SciN"/>
</dbReference>
<dbReference type="PANTHER" id="PTHR37625:SF5">
    <property type="entry name" value="LIPOPROTEIN"/>
    <property type="match status" value="1"/>
</dbReference>
<gene>
    <name evidence="2" type="ORF">C8D92_103349</name>
</gene>
<dbReference type="PANTHER" id="PTHR37625">
    <property type="entry name" value="OUTER MEMBRANE LIPOPROTEIN-RELATED"/>
    <property type="match status" value="1"/>
</dbReference>
<sequence length="181" mass="20041">MKPMPWMILTGALALTACSTPYNAVTKTAKVLWNPDVPVGYEEDLPSTADLAMLAEPNVNTNGSQQPTPINFQVLQLEDSSRVMAAGFDELLSGLEDALGSNYIDHKDYTLVPGQFKFIEPMELTEKTRYLGVVAYYAYPNQSQWKKVVKVEPKGGDYHLLVNLRDREVVLEKAGGKSGEE</sequence>
<dbReference type="EMBL" id="QEKQ01000003">
    <property type="protein sequence ID" value="PVY77662.1"/>
    <property type="molecule type" value="Genomic_DNA"/>
</dbReference>
<reference evidence="2 3" key="1">
    <citation type="submission" date="2018-04" db="EMBL/GenBank/DDBJ databases">
        <title>Genomic Encyclopedia of Type Strains, Phase IV (KMG-IV): sequencing the most valuable type-strain genomes for metagenomic binning, comparative biology and taxonomic classification.</title>
        <authorList>
            <person name="Goeker M."/>
        </authorList>
    </citation>
    <scope>NUCLEOTIDE SEQUENCE [LARGE SCALE GENOMIC DNA]</scope>
    <source>
        <strain evidence="2 3">DSM 28688</strain>
    </source>
</reference>
<keyword evidence="1" id="KW-0732">Signal</keyword>
<comment type="caution">
    <text evidence="2">The sequence shown here is derived from an EMBL/GenBank/DDBJ whole genome shotgun (WGS) entry which is preliminary data.</text>
</comment>
<feature type="signal peptide" evidence="1">
    <location>
        <begin position="1"/>
        <end position="24"/>
    </location>
</feature>
<dbReference type="AlphaFoldDB" id="A0A2U1CYU1"/>
<proteinExistence type="predicted"/>
<accession>A0A2U1CYU1</accession>
<evidence type="ECO:0000313" key="2">
    <source>
        <dbReference type="EMBL" id="PVY77662.1"/>
    </source>
</evidence>
<protein>
    <submittedName>
        <fullName evidence="2">Type VI secretion system protein VasD</fullName>
    </submittedName>
</protein>
<feature type="chain" id="PRO_5015644247" evidence="1">
    <location>
        <begin position="25"/>
        <end position="181"/>
    </location>
</feature>
<dbReference type="InterPro" id="IPR038706">
    <property type="entry name" value="Type_VI_SciN-like_sf"/>
</dbReference>